<comment type="caution">
    <text evidence="8">The sequence shown here is derived from an EMBL/GenBank/DDBJ whole genome shotgun (WGS) entry which is preliminary data.</text>
</comment>
<dbReference type="Gene3D" id="1.10.10.10">
    <property type="entry name" value="Winged helix-like DNA-binding domain superfamily/Winged helix DNA-binding domain"/>
    <property type="match status" value="1"/>
</dbReference>
<evidence type="ECO:0000259" key="7">
    <source>
        <dbReference type="Pfam" id="PF01035"/>
    </source>
</evidence>
<reference evidence="8" key="1">
    <citation type="submission" date="2020-09" db="EMBL/GenBank/DDBJ databases">
        <title>Genome seq and assembly of Tianweitania sp.</title>
        <authorList>
            <person name="Chhetri G."/>
        </authorList>
    </citation>
    <scope>NUCLEOTIDE SEQUENCE</scope>
    <source>
        <strain evidence="8">Rool2</strain>
    </source>
</reference>
<accession>A0A8J6U4M0</accession>
<dbReference type="GO" id="GO:0003908">
    <property type="term" value="F:methylated-DNA-[protein]-cysteine S-methyltransferase activity"/>
    <property type="evidence" value="ECO:0007669"/>
    <property type="project" value="UniProtKB-EC"/>
</dbReference>
<dbReference type="PROSITE" id="PS00374">
    <property type="entry name" value="MGMT"/>
    <property type="match status" value="1"/>
</dbReference>
<evidence type="ECO:0000256" key="3">
    <source>
        <dbReference type="ARBA" id="ARBA00022679"/>
    </source>
</evidence>
<sequence>MGVAWSEKGVRRFQLPDRDKDRTASQLASRLPTGLVSTAAAPDWIDRLIQDVKMYAEGAPIQFASVPVNLDGVDAFRLAVYARTRQLSYGETLSYGELAARSGYEGLAREVGQAMGSNPVPLIIPCHRVLAAGNRIGGFSAPGGSASKQRMLSLEGVRTGPPPPAQASFGF</sequence>
<keyword evidence="9" id="KW-1185">Reference proteome</keyword>
<evidence type="ECO:0000313" key="9">
    <source>
        <dbReference type="Proteomes" id="UP000643405"/>
    </source>
</evidence>
<dbReference type="AlphaFoldDB" id="A0A8J6U4M0"/>
<keyword evidence="2" id="KW-0489">Methyltransferase</keyword>
<feature type="domain" description="Methylated-DNA-[protein]-cysteine S-methyltransferase DNA binding" evidence="7">
    <location>
        <begin position="76"/>
        <end position="157"/>
    </location>
</feature>
<dbReference type="RefSeq" id="WP_188164462.1">
    <property type="nucleotide sequence ID" value="NZ_JACVVX010000002.1"/>
</dbReference>
<dbReference type="InterPro" id="IPR001497">
    <property type="entry name" value="MethylDNA_cys_MeTrfase_AS"/>
</dbReference>
<comment type="catalytic activity">
    <reaction evidence="6">
        <text>a 6-O-methyl-2'-deoxyguanosine in DNA + L-cysteinyl-[protein] = S-methyl-L-cysteinyl-[protein] + a 2'-deoxyguanosine in DNA</text>
        <dbReference type="Rhea" id="RHEA:24000"/>
        <dbReference type="Rhea" id="RHEA-COMP:10131"/>
        <dbReference type="Rhea" id="RHEA-COMP:10132"/>
        <dbReference type="Rhea" id="RHEA-COMP:11367"/>
        <dbReference type="Rhea" id="RHEA-COMP:11368"/>
        <dbReference type="ChEBI" id="CHEBI:29950"/>
        <dbReference type="ChEBI" id="CHEBI:82612"/>
        <dbReference type="ChEBI" id="CHEBI:85445"/>
        <dbReference type="ChEBI" id="CHEBI:85448"/>
        <dbReference type="EC" id="2.1.1.63"/>
    </reaction>
</comment>
<evidence type="ECO:0000313" key="8">
    <source>
        <dbReference type="EMBL" id="MBD0414595.1"/>
    </source>
</evidence>
<evidence type="ECO:0000256" key="4">
    <source>
        <dbReference type="ARBA" id="ARBA00022763"/>
    </source>
</evidence>
<gene>
    <name evidence="8" type="ORF">ICI42_08010</name>
</gene>
<proteinExistence type="predicted"/>
<dbReference type="InterPro" id="IPR036217">
    <property type="entry name" value="MethylDNA_cys_MeTrfase_DNAb"/>
</dbReference>
<keyword evidence="4" id="KW-0227">DNA damage</keyword>
<dbReference type="Pfam" id="PF01035">
    <property type="entry name" value="DNA_binding_1"/>
    <property type="match status" value="1"/>
</dbReference>
<dbReference type="GO" id="GO:0032259">
    <property type="term" value="P:methylation"/>
    <property type="evidence" value="ECO:0007669"/>
    <property type="project" value="UniProtKB-KW"/>
</dbReference>
<dbReference type="Proteomes" id="UP000643405">
    <property type="component" value="Unassembled WGS sequence"/>
</dbReference>
<dbReference type="EMBL" id="JACVVX010000002">
    <property type="protein sequence ID" value="MBD0414595.1"/>
    <property type="molecule type" value="Genomic_DNA"/>
</dbReference>
<name>A0A8J6U4M0_9HYPH</name>
<evidence type="ECO:0000256" key="2">
    <source>
        <dbReference type="ARBA" id="ARBA00022603"/>
    </source>
</evidence>
<dbReference type="PANTHER" id="PTHR10815:SF5">
    <property type="entry name" value="METHYLATED-DNA--PROTEIN-CYSTEINE METHYLTRANSFERASE"/>
    <property type="match status" value="1"/>
</dbReference>
<dbReference type="GO" id="GO:0006281">
    <property type="term" value="P:DNA repair"/>
    <property type="evidence" value="ECO:0007669"/>
    <property type="project" value="UniProtKB-KW"/>
</dbReference>
<evidence type="ECO:0000256" key="5">
    <source>
        <dbReference type="ARBA" id="ARBA00023204"/>
    </source>
</evidence>
<protein>
    <submittedName>
        <fullName evidence="8">Methylated-DNA--[protein]-cysteine S-methyltransferase</fullName>
    </submittedName>
</protein>
<evidence type="ECO:0000256" key="6">
    <source>
        <dbReference type="ARBA" id="ARBA00049348"/>
    </source>
</evidence>
<dbReference type="PANTHER" id="PTHR10815">
    <property type="entry name" value="METHYLATED-DNA--PROTEIN-CYSTEINE METHYLTRANSFERASE"/>
    <property type="match status" value="1"/>
</dbReference>
<dbReference type="CDD" id="cd06445">
    <property type="entry name" value="ATase"/>
    <property type="match status" value="1"/>
</dbReference>
<dbReference type="NCBIfam" id="TIGR00589">
    <property type="entry name" value="ogt"/>
    <property type="match status" value="1"/>
</dbReference>
<organism evidence="8 9">
    <name type="scientific">Oryzicola mucosus</name>
    <dbReference type="NCBI Taxonomy" id="2767425"/>
    <lineage>
        <taxon>Bacteria</taxon>
        <taxon>Pseudomonadati</taxon>
        <taxon>Pseudomonadota</taxon>
        <taxon>Alphaproteobacteria</taxon>
        <taxon>Hyphomicrobiales</taxon>
        <taxon>Phyllobacteriaceae</taxon>
        <taxon>Oryzicola</taxon>
    </lineage>
</organism>
<dbReference type="SUPFAM" id="SSF46767">
    <property type="entry name" value="Methylated DNA-protein cysteine methyltransferase, C-terminal domain"/>
    <property type="match status" value="1"/>
</dbReference>
<dbReference type="InterPro" id="IPR014048">
    <property type="entry name" value="MethylDNA_cys_MeTrfase_DNA-bd"/>
</dbReference>
<dbReference type="InterPro" id="IPR036388">
    <property type="entry name" value="WH-like_DNA-bd_sf"/>
</dbReference>
<comment type="catalytic activity">
    <reaction evidence="1">
        <text>a 4-O-methyl-thymidine in DNA + L-cysteinyl-[protein] = a thymidine in DNA + S-methyl-L-cysteinyl-[protein]</text>
        <dbReference type="Rhea" id="RHEA:53428"/>
        <dbReference type="Rhea" id="RHEA-COMP:10131"/>
        <dbReference type="Rhea" id="RHEA-COMP:10132"/>
        <dbReference type="Rhea" id="RHEA-COMP:13555"/>
        <dbReference type="Rhea" id="RHEA-COMP:13556"/>
        <dbReference type="ChEBI" id="CHEBI:29950"/>
        <dbReference type="ChEBI" id="CHEBI:82612"/>
        <dbReference type="ChEBI" id="CHEBI:137386"/>
        <dbReference type="ChEBI" id="CHEBI:137387"/>
        <dbReference type="EC" id="2.1.1.63"/>
    </reaction>
</comment>
<evidence type="ECO:0000256" key="1">
    <source>
        <dbReference type="ARBA" id="ARBA00001286"/>
    </source>
</evidence>
<keyword evidence="5" id="KW-0234">DNA repair</keyword>
<keyword evidence="3" id="KW-0808">Transferase</keyword>